<evidence type="ECO:0000313" key="2">
    <source>
        <dbReference type="EMBL" id="BAL58069.1"/>
    </source>
</evidence>
<gene>
    <name evidence="2" type="ORF">HGMM_F54B02C34</name>
</gene>
<sequence>MDWGGREGKRKDVLEGLLPQVGQALLHGLDFEFEFGQVGLQFGDLLGFGLVAAVQMVTAATIAVAVVVAVAAAAAVTAAGAVFAAFTKKSQ</sequence>
<name>H5SPI3_9CHLR</name>
<organism evidence="2">
    <name type="scientific">uncultured Chloroflexota bacterium</name>
    <dbReference type="NCBI Taxonomy" id="166587"/>
    <lineage>
        <taxon>Bacteria</taxon>
        <taxon>Bacillati</taxon>
        <taxon>Chloroflexota</taxon>
        <taxon>environmental samples</taxon>
    </lineage>
</organism>
<dbReference type="EMBL" id="AP011792">
    <property type="protein sequence ID" value="BAL58069.1"/>
    <property type="molecule type" value="Genomic_DNA"/>
</dbReference>
<dbReference type="AlphaFoldDB" id="H5SPI3"/>
<proteinExistence type="predicted"/>
<keyword evidence="1" id="KW-1133">Transmembrane helix</keyword>
<protein>
    <submittedName>
        <fullName evidence="2">Uncharacterized protein</fullName>
    </submittedName>
</protein>
<feature type="transmembrane region" description="Helical" evidence="1">
    <location>
        <begin position="53"/>
        <end position="86"/>
    </location>
</feature>
<reference evidence="2" key="2">
    <citation type="journal article" date="2012" name="PLoS ONE">
        <title>A Deeply Branching Thermophilic Bacterium with an Ancient Acetyl-CoA Pathway Dominates a Subsurface Ecosystem.</title>
        <authorList>
            <person name="Takami H."/>
            <person name="Noguchi H."/>
            <person name="Takaki Y."/>
            <person name="Uchiyama I."/>
            <person name="Toyoda A."/>
            <person name="Nishi S."/>
            <person name="Chee G.-J."/>
            <person name="Arai W."/>
            <person name="Nunoura T."/>
            <person name="Itoh T."/>
            <person name="Hattori M."/>
            <person name="Takai K."/>
        </authorList>
    </citation>
    <scope>NUCLEOTIDE SEQUENCE</scope>
</reference>
<accession>H5SPI3</accession>
<reference evidence="2" key="1">
    <citation type="journal article" date="2005" name="Environ. Microbiol.">
        <title>Genetic and functional properties of uncultivated thermophilic crenarchaeotes from a subsurface gold mine as revealed by analysis of genome fragments.</title>
        <authorList>
            <person name="Nunoura T."/>
            <person name="Hirayama H."/>
            <person name="Takami H."/>
            <person name="Oida H."/>
            <person name="Nishi S."/>
            <person name="Shimamura S."/>
            <person name="Suzuki Y."/>
            <person name="Inagaki F."/>
            <person name="Takai K."/>
            <person name="Nealson K.H."/>
            <person name="Horikoshi K."/>
        </authorList>
    </citation>
    <scope>NUCLEOTIDE SEQUENCE</scope>
</reference>
<keyword evidence="1" id="KW-0472">Membrane</keyword>
<evidence type="ECO:0000256" key="1">
    <source>
        <dbReference type="SAM" id="Phobius"/>
    </source>
</evidence>
<keyword evidence="1" id="KW-0812">Transmembrane</keyword>